<dbReference type="OrthoDB" id="4247266at2"/>
<sequence length="156" mass="17216">MYMHGRPAPLLADRGRADHPRATDRTEAPIRMRPLRPTALATALAAALTTGLLGAPTARADMGQCPPSHFCLWEHLDYTGRLYSSPASVSYIGAEMNDHPSAYWNRTRWWVTPFYDADYQGGCVMKSLGPGASFPRLPEDMNDVISSFLVTSSRIC</sequence>
<name>D5SL18_STRCL</name>
<keyword evidence="2" id="KW-0614">Plasmid</keyword>
<evidence type="ECO:0000313" key="2">
    <source>
        <dbReference type="EMBL" id="EFG04611.2"/>
    </source>
</evidence>
<proteinExistence type="predicted"/>
<evidence type="ECO:0008006" key="4">
    <source>
        <dbReference type="Google" id="ProtNLM"/>
    </source>
</evidence>
<protein>
    <recommendedName>
        <fullName evidence="4">Peptidase inhibitor family I36</fullName>
    </recommendedName>
</protein>
<dbReference type="AlphaFoldDB" id="D5SL18"/>
<organism evidence="2 3">
    <name type="scientific">Streptomyces clavuligerus</name>
    <dbReference type="NCBI Taxonomy" id="1901"/>
    <lineage>
        <taxon>Bacteria</taxon>
        <taxon>Bacillati</taxon>
        <taxon>Actinomycetota</taxon>
        <taxon>Actinomycetes</taxon>
        <taxon>Kitasatosporales</taxon>
        <taxon>Streptomycetaceae</taxon>
        <taxon>Streptomyces</taxon>
    </lineage>
</organism>
<evidence type="ECO:0000256" key="1">
    <source>
        <dbReference type="SAM" id="MobiDB-lite"/>
    </source>
</evidence>
<dbReference type="eggNOG" id="ENOG502ZUN0">
    <property type="taxonomic scope" value="Bacteria"/>
</dbReference>
<geneLocation type="plasmid" evidence="2 3">
    <name>pSCL4</name>
</geneLocation>
<dbReference type="EMBL" id="CM000914">
    <property type="protein sequence ID" value="EFG04611.2"/>
    <property type="molecule type" value="Genomic_DNA"/>
</dbReference>
<feature type="region of interest" description="Disordered" evidence="1">
    <location>
        <begin position="1"/>
        <end position="27"/>
    </location>
</feature>
<accession>D5SL18</accession>
<dbReference type="Pfam" id="PF03995">
    <property type="entry name" value="Inhibitor_I36"/>
    <property type="match status" value="1"/>
</dbReference>
<feature type="compositionally biased region" description="Basic and acidic residues" evidence="1">
    <location>
        <begin position="13"/>
        <end position="27"/>
    </location>
</feature>
<dbReference type="Gene3D" id="2.60.20.10">
    <property type="entry name" value="Crystallins"/>
    <property type="match status" value="1"/>
</dbReference>
<gene>
    <name evidence="2" type="ORF">SCLAV_p1125</name>
</gene>
<dbReference type="Proteomes" id="UP000002357">
    <property type="component" value="Plasmid pSCL4"/>
</dbReference>
<reference evidence="2 3" key="1">
    <citation type="journal article" date="2010" name="Genome Biol. Evol.">
        <title>The sequence of a 1.8-mb bacterial linear plasmid reveals a rich evolutionary reservoir of secondary metabolic pathways.</title>
        <authorList>
            <person name="Medema M.H."/>
            <person name="Trefzer A."/>
            <person name="Kovalchuk A."/>
            <person name="van den Berg M."/>
            <person name="Mueller U."/>
            <person name="Heijne W."/>
            <person name="Wu L."/>
            <person name="Alam M.T."/>
            <person name="Ronning C.M."/>
            <person name="Nierman W.C."/>
            <person name="Bovenberg R.A.L."/>
            <person name="Breitling R."/>
            <person name="Takano E."/>
        </authorList>
    </citation>
    <scope>NUCLEOTIDE SEQUENCE [LARGE SCALE GENOMIC DNA]</scope>
    <source>
        <strain evidence="3">ATCC 27064 / DSM 738 / JCM 4710 / NBRC 13307 / NCIMB 12785 / NRRL 3585 / VKM Ac-602</strain>
        <plasmid evidence="2">pSCL4</plasmid>
    </source>
</reference>
<keyword evidence="3" id="KW-1185">Reference proteome</keyword>
<evidence type="ECO:0000313" key="3">
    <source>
        <dbReference type="Proteomes" id="UP000002357"/>
    </source>
</evidence>